<evidence type="ECO:0000313" key="2">
    <source>
        <dbReference type="EMBL" id="KAF3433595.1"/>
    </source>
</evidence>
<name>A0A8K0DM91_9ROSA</name>
<dbReference type="PANTHER" id="PTHR33738">
    <property type="entry name" value="EMB|CAB82975.1"/>
    <property type="match status" value="1"/>
</dbReference>
<accession>A0A8K0DM91</accession>
<evidence type="ECO:0000256" key="1">
    <source>
        <dbReference type="SAM" id="MobiDB-lite"/>
    </source>
</evidence>
<dbReference type="EMBL" id="VOIH02000011">
    <property type="protein sequence ID" value="KAF3433595.1"/>
    <property type="molecule type" value="Genomic_DNA"/>
</dbReference>
<feature type="region of interest" description="Disordered" evidence="1">
    <location>
        <begin position="119"/>
        <end position="165"/>
    </location>
</feature>
<feature type="region of interest" description="Disordered" evidence="1">
    <location>
        <begin position="1"/>
        <end position="101"/>
    </location>
</feature>
<organism evidence="2 3">
    <name type="scientific">Rhamnella rubrinervis</name>
    <dbReference type="NCBI Taxonomy" id="2594499"/>
    <lineage>
        <taxon>Eukaryota</taxon>
        <taxon>Viridiplantae</taxon>
        <taxon>Streptophyta</taxon>
        <taxon>Embryophyta</taxon>
        <taxon>Tracheophyta</taxon>
        <taxon>Spermatophyta</taxon>
        <taxon>Magnoliopsida</taxon>
        <taxon>eudicotyledons</taxon>
        <taxon>Gunneridae</taxon>
        <taxon>Pentapetalae</taxon>
        <taxon>rosids</taxon>
        <taxon>fabids</taxon>
        <taxon>Rosales</taxon>
        <taxon>Rhamnaceae</taxon>
        <taxon>rhamnoid group</taxon>
        <taxon>Rhamneae</taxon>
        <taxon>Rhamnella</taxon>
    </lineage>
</organism>
<evidence type="ECO:0000313" key="3">
    <source>
        <dbReference type="Proteomes" id="UP000796880"/>
    </source>
</evidence>
<sequence length="165" mass="17940">MSTWVQPMKPSVREEKGIGSSSSTLDHIFGPKNSSSSASSSSTTGLFGSIFPPPSSVLGRQKKGDFGNQVENSKYERPDNKSQSIKSEGSSTKSKDSIYQNESAEPCYFSSSIYYGGQENYSPRTSGTTESQHIFKKDGNGDDDPNGNNSNSASRGNWWQGSLYY</sequence>
<feature type="compositionally biased region" description="Low complexity" evidence="1">
    <location>
        <begin position="146"/>
        <end position="157"/>
    </location>
</feature>
<reference evidence="2" key="1">
    <citation type="submission" date="2020-03" db="EMBL/GenBank/DDBJ databases">
        <title>A high-quality chromosome-level genome assembly of a woody plant with both climbing and erect habits, Rhamnella rubrinervis.</title>
        <authorList>
            <person name="Lu Z."/>
            <person name="Yang Y."/>
            <person name="Zhu X."/>
            <person name="Sun Y."/>
        </authorList>
    </citation>
    <scope>NUCLEOTIDE SEQUENCE</scope>
    <source>
        <strain evidence="2">BYM</strain>
        <tissue evidence="2">Leaf</tissue>
    </source>
</reference>
<proteinExistence type="predicted"/>
<feature type="compositionally biased region" description="Polar residues" evidence="1">
    <location>
        <begin position="119"/>
        <end position="132"/>
    </location>
</feature>
<dbReference type="OrthoDB" id="1423981at2759"/>
<comment type="caution">
    <text evidence="2">The sequence shown here is derived from an EMBL/GenBank/DDBJ whole genome shotgun (WGS) entry which is preliminary data.</text>
</comment>
<gene>
    <name evidence="2" type="ORF">FNV43_RR24697</name>
</gene>
<keyword evidence="3" id="KW-1185">Reference proteome</keyword>
<feature type="compositionally biased region" description="Polar residues" evidence="1">
    <location>
        <begin position="81"/>
        <end position="101"/>
    </location>
</feature>
<protein>
    <submittedName>
        <fullName evidence="2">Uncharacterized protein</fullName>
    </submittedName>
</protein>
<dbReference type="PANTHER" id="PTHR33738:SF21">
    <property type="entry name" value="TPRXL"/>
    <property type="match status" value="1"/>
</dbReference>
<dbReference type="AlphaFoldDB" id="A0A8K0DM91"/>
<dbReference type="Proteomes" id="UP000796880">
    <property type="component" value="Unassembled WGS sequence"/>
</dbReference>